<dbReference type="AlphaFoldDB" id="A0AAQ6I9C2"/>
<dbReference type="Pfam" id="PF02493">
    <property type="entry name" value="MORN"/>
    <property type="match status" value="4"/>
</dbReference>
<evidence type="ECO:0008006" key="5">
    <source>
        <dbReference type="Google" id="ProtNLM"/>
    </source>
</evidence>
<evidence type="ECO:0000313" key="3">
    <source>
        <dbReference type="Ensembl" id="ENSATEP00000072770.1"/>
    </source>
</evidence>
<accession>A0AAQ6I9C2</accession>
<evidence type="ECO:0000256" key="1">
    <source>
        <dbReference type="ARBA" id="ARBA00022737"/>
    </source>
</evidence>
<dbReference type="SMART" id="SM00698">
    <property type="entry name" value="MORN"/>
    <property type="match status" value="3"/>
</dbReference>
<reference evidence="3" key="3">
    <citation type="submission" date="2025-09" db="UniProtKB">
        <authorList>
            <consortium name="Ensembl"/>
        </authorList>
    </citation>
    <scope>IDENTIFICATION</scope>
</reference>
<name>A0AAQ6I9C2_ANATE</name>
<dbReference type="SUPFAM" id="SSF82185">
    <property type="entry name" value="Histone H3 K4-specific methyltransferase SET7/9 N-terminal domain"/>
    <property type="match status" value="1"/>
</dbReference>
<dbReference type="GeneTree" id="ENSGT00940000175780"/>
<dbReference type="PANTHER" id="PTHR46917">
    <property type="entry name" value="MORN REPEAT-CONTAINING PROTEIN 2"/>
    <property type="match status" value="1"/>
</dbReference>
<keyword evidence="1" id="KW-0677">Repeat</keyword>
<keyword evidence="4" id="KW-1185">Reference proteome</keyword>
<proteinExistence type="predicted"/>
<reference evidence="3 4" key="1">
    <citation type="submission" date="2021-04" db="EMBL/GenBank/DDBJ databases">
        <authorList>
            <consortium name="Wellcome Sanger Institute Data Sharing"/>
        </authorList>
    </citation>
    <scope>NUCLEOTIDE SEQUENCE [LARGE SCALE GENOMIC DNA]</scope>
</reference>
<organism evidence="3 4">
    <name type="scientific">Anabas testudineus</name>
    <name type="common">Climbing perch</name>
    <name type="synonym">Anthias testudineus</name>
    <dbReference type="NCBI Taxonomy" id="64144"/>
    <lineage>
        <taxon>Eukaryota</taxon>
        <taxon>Metazoa</taxon>
        <taxon>Chordata</taxon>
        <taxon>Craniata</taxon>
        <taxon>Vertebrata</taxon>
        <taxon>Euteleostomi</taxon>
        <taxon>Actinopterygii</taxon>
        <taxon>Neopterygii</taxon>
        <taxon>Teleostei</taxon>
        <taxon>Neoteleostei</taxon>
        <taxon>Acanthomorphata</taxon>
        <taxon>Anabantaria</taxon>
        <taxon>Anabantiformes</taxon>
        <taxon>Anabantoidei</taxon>
        <taxon>Anabantidae</taxon>
        <taxon>Anabas</taxon>
    </lineage>
</organism>
<sequence>MSLCFTIPISHFLQIKKCSLEHVCSVECTYSYGSSNTWVCNSRSSSLSCSWFSLVMKILCKGMALTSGLMPSPDFGVVLVLARDLGRALLFSSSLPSLSRSLSPLPRPRSLGPARLLLPRPLPGLGTKPCKQRSADKKEGDSLSAAATKGSYVFPNGDRYEGDYSRSATGVILRSGTGKHISANGILYTGEWHEDKMHGRGTLQHPSGALYEGEFKDNMYHGTGIYTFPDGSTYKGHFYENRLEGEGAFTDTKGLVWTGEFHGKAALGLKMQLNI</sequence>
<dbReference type="InterPro" id="IPR052849">
    <property type="entry name" value="MORN_repeat_protein"/>
</dbReference>
<dbReference type="InterPro" id="IPR003409">
    <property type="entry name" value="MORN"/>
</dbReference>
<protein>
    <recommendedName>
        <fullName evidence="5">MORN repeat containing 2</fullName>
    </recommendedName>
</protein>
<feature type="compositionally biased region" description="Low complexity" evidence="2">
    <location>
        <begin position="111"/>
        <end position="125"/>
    </location>
</feature>
<evidence type="ECO:0000313" key="4">
    <source>
        <dbReference type="Proteomes" id="UP000265040"/>
    </source>
</evidence>
<dbReference type="PANTHER" id="PTHR46917:SF1">
    <property type="entry name" value="MORN REPEAT-CONTAINING PROTEIN 2"/>
    <property type="match status" value="1"/>
</dbReference>
<reference evidence="3" key="2">
    <citation type="submission" date="2025-08" db="UniProtKB">
        <authorList>
            <consortium name="Ensembl"/>
        </authorList>
    </citation>
    <scope>IDENTIFICATION</scope>
</reference>
<dbReference type="Ensembl" id="ENSATET00000076910.1">
    <property type="protein sequence ID" value="ENSATEP00000072770.1"/>
    <property type="gene ID" value="ENSATEG00000032048.1"/>
</dbReference>
<dbReference type="Proteomes" id="UP000265040">
    <property type="component" value="Chromosome 23"/>
</dbReference>
<evidence type="ECO:0000256" key="2">
    <source>
        <dbReference type="SAM" id="MobiDB-lite"/>
    </source>
</evidence>
<dbReference type="Gene3D" id="2.20.110.10">
    <property type="entry name" value="Histone H3 K4-specific methyltransferase SET7/9 N-terminal domain"/>
    <property type="match status" value="2"/>
</dbReference>
<feature type="region of interest" description="Disordered" evidence="2">
    <location>
        <begin position="111"/>
        <end position="143"/>
    </location>
</feature>